<dbReference type="Pfam" id="PF25917">
    <property type="entry name" value="BSH_RND"/>
    <property type="match status" value="1"/>
</dbReference>
<feature type="domain" description="Multidrug resistance protein MdtA-like C-terminal permuted SH3" evidence="8">
    <location>
        <begin position="312"/>
        <end position="372"/>
    </location>
</feature>
<evidence type="ECO:0000256" key="3">
    <source>
        <dbReference type="SAM" id="MobiDB-lite"/>
    </source>
</evidence>
<feature type="domain" description="Multidrug resistance protein MdtA-like alpha-helical hairpin" evidence="5">
    <location>
        <begin position="108"/>
        <end position="178"/>
    </location>
</feature>
<organism evidence="9 10">
    <name type="scientific">Roseiarcus fermentans</name>
    <dbReference type="NCBI Taxonomy" id="1473586"/>
    <lineage>
        <taxon>Bacteria</taxon>
        <taxon>Pseudomonadati</taxon>
        <taxon>Pseudomonadota</taxon>
        <taxon>Alphaproteobacteria</taxon>
        <taxon>Hyphomicrobiales</taxon>
        <taxon>Roseiarcaceae</taxon>
        <taxon>Roseiarcus</taxon>
    </lineage>
</organism>
<dbReference type="GO" id="GO:0046677">
    <property type="term" value="P:response to antibiotic"/>
    <property type="evidence" value="ECO:0007669"/>
    <property type="project" value="TreeGrafter"/>
</dbReference>
<dbReference type="GO" id="GO:0030313">
    <property type="term" value="C:cell envelope"/>
    <property type="evidence" value="ECO:0007669"/>
    <property type="project" value="UniProtKB-SubCell"/>
</dbReference>
<comment type="caution">
    <text evidence="9">The sequence shown here is derived from an EMBL/GenBank/DDBJ whole genome shotgun (WGS) entry which is preliminary data.</text>
</comment>
<dbReference type="Gene3D" id="2.40.50.100">
    <property type="match status" value="1"/>
</dbReference>
<dbReference type="Gene3D" id="2.40.420.20">
    <property type="match status" value="1"/>
</dbReference>
<accession>A0A366FSH2</accession>
<feature type="compositionally biased region" description="Low complexity" evidence="3">
    <location>
        <begin position="387"/>
        <end position="405"/>
    </location>
</feature>
<dbReference type="SUPFAM" id="SSF111369">
    <property type="entry name" value="HlyD-like secretion proteins"/>
    <property type="match status" value="1"/>
</dbReference>
<dbReference type="InterPro" id="IPR058626">
    <property type="entry name" value="MdtA-like_b-barrel"/>
</dbReference>
<evidence type="ECO:0000256" key="1">
    <source>
        <dbReference type="ARBA" id="ARBA00004196"/>
    </source>
</evidence>
<evidence type="ECO:0000259" key="8">
    <source>
        <dbReference type="Pfam" id="PF25967"/>
    </source>
</evidence>
<dbReference type="GO" id="GO:0022857">
    <property type="term" value="F:transmembrane transporter activity"/>
    <property type="evidence" value="ECO:0007669"/>
    <property type="project" value="InterPro"/>
</dbReference>
<dbReference type="Proteomes" id="UP000253529">
    <property type="component" value="Unassembled WGS sequence"/>
</dbReference>
<dbReference type="NCBIfam" id="TIGR01730">
    <property type="entry name" value="RND_mfp"/>
    <property type="match status" value="1"/>
</dbReference>
<comment type="similarity">
    <text evidence="2">Belongs to the membrane fusion protein (MFP) (TC 8.A.1) family.</text>
</comment>
<dbReference type="InterPro" id="IPR058624">
    <property type="entry name" value="MdtA-like_HH"/>
</dbReference>
<dbReference type="PANTHER" id="PTHR30158">
    <property type="entry name" value="ACRA/E-RELATED COMPONENT OF DRUG EFFLUX TRANSPORTER"/>
    <property type="match status" value="1"/>
</dbReference>
<protein>
    <submittedName>
        <fullName evidence="9">RND family efflux transporter MFP subunit</fullName>
    </submittedName>
</protein>
<proteinExistence type="inferred from homology"/>
<gene>
    <name evidence="9" type="ORF">DFR50_1028</name>
</gene>
<name>A0A366FSH2_9HYPH</name>
<keyword evidence="10" id="KW-1185">Reference proteome</keyword>
<evidence type="ECO:0000256" key="2">
    <source>
        <dbReference type="ARBA" id="ARBA00009477"/>
    </source>
</evidence>
<dbReference type="FunFam" id="2.40.420.20:FF:000001">
    <property type="entry name" value="Efflux RND transporter periplasmic adaptor subunit"/>
    <property type="match status" value="1"/>
</dbReference>
<feature type="chain" id="PRO_5016710623" evidence="4">
    <location>
        <begin position="29"/>
        <end position="405"/>
    </location>
</feature>
<dbReference type="InterPro" id="IPR058625">
    <property type="entry name" value="MdtA-like_BSH"/>
</dbReference>
<evidence type="ECO:0000313" key="9">
    <source>
        <dbReference type="EMBL" id="RBP17517.1"/>
    </source>
</evidence>
<dbReference type="EMBL" id="QNRK01000002">
    <property type="protein sequence ID" value="RBP17517.1"/>
    <property type="molecule type" value="Genomic_DNA"/>
</dbReference>
<feature type="domain" description="Multidrug resistance protein MdtA-like beta-barrel" evidence="7">
    <location>
        <begin position="215"/>
        <end position="303"/>
    </location>
</feature>
<feature type="signal peptide" evidence="4">
    <location>
        <begin position="1"/>
        <end position="28"/>
    </location>
</feature>
<comment type="subcellular location">
    <subcellularLocation>
        <location evidence="1">Cell envelope</location>
    </subcellularLocation>
</comment>
<sequence length="405" mass="42981">MVGTCSAAGSLRRLTVAVLMGVGALALAACNAKNAYVPPPPPKVAVAQPVERPTTLYFELTGNTTAYNSVDLVARVQGYLDSIHYQDGATVKKGDLLFGIEQDQYQAQLDQANASLATAQAQQTYNQAEYNRQATLGRQDFATQATIQQWKSNVEQSGAAILNAKASIELANINLAYTQVRAPFDGVVSHHLVDIGALVGFGGPTKLATIVQTDPMYVYFNLSEPQVLAIKASNARAGIPFRTTDLSSIPVEIGLQGEDGYPHTGHMDYASPQVDQSTGTLLVRAVFENKDQSLLPGLFVRVRTPIRKLDKALLTANEAIGASQEGSYVLVVGKDNVVERKAVTPGERDGQLRIVNSGLDPGDWVVTEGLQRAFPGAKVDPQRTTLASAAPAAPGPVDADPAAAK</sequence>
<dbReference type="Pfam" id="PF25967">
    <property type="entry name" value="RND-MFP_C"/>
    <property type="match status" value="1"/>
</dbReference>
<evidence type="ECO:0000259" key="5">
    <source>
        <dbReference type="Pfam" id="PF25876"/>
    </source>
</evidence>
<dbReference type="Pfam" id="PF25944">
    <property type="entry name" value="Beta-barrel_RND"/>
    <property type="match status" value="1"/>
</dbReference>
<dbReference type="Pfam" id="PF25876">
    <property type="entry name" value="HH_MFP_RND"/>
    <property type="match status" value="1"/>
</dbReference>
<dbReference type="Gene3D" id="1.10.287.470">
    <property type="entry name" value="Helix hairpin bin"/>
    <property type="match status" value="1"/>
</dbReference>
<evidence type="ECO:0000313" key="10">
    <source>
        <dbReference type="Proteomes" id="UP000253529"/>
    </source>
</evidence>
<keyword evidence="4" id="KW-0732">Signal</keyword>
<evidence type="ECO:0000259" key="6">
    <source>
        <dbReference type="Pfam" id="PF25917"/>
    </source>
</evidence>
<feature type="domain" description="Multidrug resistance protein MdtA-like barrel-sandwich hybrid" evidence="6">
    <location>
        <begin position="68"/>
        <end position="210"/>
    </location>
</feature>
<evidence type="ECO:0000259" key="7">
    <source>
        <dbReference type="Pfam" id="PF25944"/>
    </source>
</evidence>
<dbReference type="GO" id="GO:0005886">
    <property type="term" value="C:plasma membrane"/>
    <property type="evidence" value="ECO:0007669"/>
    <property type="project" value="TreeGrafter"/>
</dbReference>
<dbReference type="PANTHER" id="PTHR30158:SF24">
    <property type="entry name" value="HLYD FAMILY SECRETION PROTEIN"/>
    <property type="match status" value="1"/>
</dbReference>
<dbReference type="InterPro" id="IPR058627">
    <property type="entry name" value="MdtA-like_C"/>
</dbReference>
<evidence type="ECO:0000256" key="4">
    <source>
        <dbReference type="SAM" id="SignalP"/>
    </source>
</evidence>
<dbReference type="AlphaFoldDB" id="A0A366FSH2"/>
<reference evidence="9 10" key="1">
    <citation type="submission" date="2018-06" db="EMBL/GenBank/DDBJ databases">
        <title>Genomic Encyclopedia of Type Strains, Phase IV (KMG-IV): sequencing the most valuable type-strain genomes for metagenomic binning, comparative biology and taxonomic classification.</title>
        <authorList>
            <person name="Goeker M."/>
        </authorList>
    </citation>
    <scope>NUCLEOTIDE SEQUENCE [LARGE SCALE GENOMIC DNA]</scope>
    <source>
        <strain evidence="9 10">DSM 24875</strain>
    </source>
</reference>
<feature type="region of interest" description="Disordered" evidence="3">
    <location>
        <begin position="377"/>
        <end position="405"/>
    </location>
</feature>
<dbReference type="InterPro" id="IPR006143">
    <property type="entry name" value="RND_pump_MFP"/>
</dbReference>
<dbReference type="Gene3D" id="2.40.30.170">
    <property type="match status" value="1"/>
</dbReference>